<reference evidence="13" key="1">
    <citation type="submission" date="2011-05" db="EMBL/GenBank/DDBJ databases">
        <authorList>
            <person name="Richards S.R."/>
            <person name="Qu J."/>
            <person name="Jiang H."/>
            <person name="Jhangiani S.N."/>
            <person name="Agravi P."/>
            <person name="Goodspeed R."/>
            <person name="Gross S."/>
            <person name="Mandapat C."/>
            <person name="Jackson L."/>
            <person name="Mathew T."/>
            <person name="Pu L."/>
            <person name="Thornton R."/>
            <person name="Saada N."/>
            <person name="Wilczek-Boney K.B."/>
            <person name="Lee S."/>
            <person name="Kovar C."/>
            <person name="Wu Y."/>
            <person name="Scherer S.E."/>
            <person name="Worley K.C."/>
            <person name="Muzny D.M."/>
            <person name="Gibbs R."/>
        </authorList>
    </citation>
    <scope>NUCLEOTIDE SEQUENCE</scope>
    <source>
        <strain evidence="13">Brora</strain>
    </source>
</reference>
<feature type="signal peptide" evidence="10">
    <location>
        <begin position="1"/>
        <end position="20"/>
    </location>
</feature>
<accession>T1IWN1</accession>
<evidence type="ECO:0000256" key="2">
    <source>
        <dbReference type="ARBA" id="ARBA00022460"/>
    </source>
</evidence>
<organism evidence="12 13">
    <name type="scientific">Strigamia maritima</name>
    <name type="common">European centipede</name>
    <name type="synonym">Geophilus maritimus</name>
    <dbReference type="NCBI Taxonomy" id="126957"/>
    <lineage>
        <taxon>Eukaryota</taxon>
        <taxon>Metazoa</taxon>
        <taxon>Ecdysozoa</taxon>
        <taxon>Arthropoda</taxon>
        <taxon>Myriapoda</taxon>
        <taxon>Chilopoda</taxon>
        <taxon>Pleurostigmophora</taxon>
        <taxon>Geophilomorpha</taxon>
        <taxon>Linotaeniidae</taxon>
        <taxon>Strigamia</taxon>
    </lineage>
</organism>
<dbReference type="InterPro" id="IPR051962">
    <property type="entry name" value="Cuticlin"/>
</dbReference>
<evidence type="ECO:0000313" key="13">
    <source>
        <dbReference type="Proteomes" id="UP000014500"/>
    </source>
</evidence>
<dbReference type="STRING" id="126957.T1IWN1"/>
<dbReference type="InterPro" id="IPR042235">
    <property type="entry name" value="ZP-C_dom"/>
</dbReference>
<dbReference type="PhylomeDB" id="T1IWN1"/>
<evidence type="ECO:0000256" key="1">
    <source>
        <dbReference type="ARBA" id="ARBA00004251"/>
    </source>
</evidence>
<dbReference type="Gene3D" id="2.60.40.4100">
    <property type="entry name" value="Zona pellucida, ZP-C domain"/>
    <property type="match status" value="1"/>
</dbReference>
<dbReference type="OMA" id="FHIRCRY"/>
<keyword evidence="7 9" id="KW-0472">Membrane</keyword>
<evidence type="ECO:0000256" key="9">
    <source>
        <dbReference type="SAM" id="Phobius"/>
    </source>
</evidence>
<proteinExistence type="predicted"/>
<evidence type="ECO:0000256" key="8">
    <source>
        <dbReference type="SAM" id="MobiDB-lite"/>
    </source>
</evidence>
<dbReference type="InterPro" id="IPR057475">
    <property type="entry name" value="CUT_C"/>
</dbReference>
<feature type="region of interest" description="Disordered" evidence="8">
    <location>
        <begin position="285"/>
        <end position="307"/>
    </location>
</feature>
<dbReference type="EnsemblMetazoa" id="SMAR005604-RA">
    <property type="protein sequence ID" value="SMAR005604-PA"/>
    <property type="gene ID" value="SMAR005604"/>
</dbReference>
<evidence type="ECO:0000256" key="5">
    <source>
        <dbReference type="ARBA" id="ARBA00022729"/>
    </source>
</evidence>
<feature type="domain" description="ZP" evidence="11">
    <location>
        <begin position="38"/>
        <end position="281"/>
    </location>
</feature>
<dbReference type="InterPro" id="IPR056953">
    <property type="entry name" value="CUT_N"/>
</dbReference>
<dbReference type="HOGENOM" id="CLU_045887_0_0_1"/>
<dbReference type="Pfam" id="PF25301">
    <property type="entry name" value="CUT_C"/>
    <property type="match status" value="1"/>
</dbReference>
<evidence type="ECO:0000256" key="7">
    <source>
        <dbReference type="ARBA" id="ARBA00023136"/>
    </source>
</evidence>
<dbReference type="AlphaFoldDB" id="T1IWN1"/>
<sequence>MLPRKTILWTLMSFLISVAADPNHLFSDQSSISDVQVACNSDSIQITLLASSEFNGLIYPRGLPRNSTCMTEYTDATGELKYRMPLHSCNTMSTDVTDGIEYYNTVVVQPHRRLVTNQGRGYHIRCRYQTKDKTSLSNPIVNISDLPSLLSDGLSQEVPTSVMKIYIGDDNLQLHQAENVKIGDELRMVITIDPQTMYGMKVSNCLVRDGLNWGDQQLINNYGCSVDRELMGELEYSADKTMATVRFQAHKFPYTSSVYYQCNVQLCLKQSPDCDDVPPLCTSDGRNLRRKRSAQNDEDIDKSGKQQEQKDLNVAVYSGLHVNDPQDESIEDIETAAATSEDDNAFCISAKLFAIIIAIIGIFLMLAVILLVVCLIQRRRRRKDLSTTAGSSIYSGPYINHAYSNS</sequence>
<feature type="transmembrane region" description="Helical" evidence="9">
    <location>
        <begin position="352"/>
        <end position="376"/>
    </location>
</feature>
<evidence type="ECO:0000313" key="12">
    <source>
        <dbReference type="EnsemblMetazoa" id="SMAR005604-PA"/>
    </source>
</evidence>
<evidence type="ECO:0000259" key="11">
    <source>
        <dbReference type="PROSITE" id="PS51034"/>
    </source>
</evidence>
<dbReference type="PANTHER" id="PTHR22907:SF54">
    <property type="entry name" value="GH04558P"/>
    <property type="match status" value="1"/>
</dbReference>
<feature type="chain" id="PRO_5004579624" description="ZP domain-containing protein" evidence="10">
    <location>
        <begin position="21"/>
        <end position="406"/>
    </location>
</feature>
<dbReference type="GO" id="GO:0005886">
    <property type="term" value="C:plasma membrane"/>
    <property type="evidence" value="ECO:0007669"/>
    <property type="project" value="UniProtKB-SubCell"/>
</dbReference>
<keyword evidence="3" id="KW-1003">Cell membrane</keyword>
<evidence type="ECO:0000256" key="3">
    <source>
        <dbReference type="ARBA" id="ARBA00022475"/>
    </source>
</evidence>
<keyword evidence="5 10" id="KW-0732">Signal</keyword>
<keyword evidence="4 9" id="KW-0812">Transmembrane</keyword>
<protein>
    <recommendedName>
        <fullName evidence="11">ZP domain-containing protein</fullName>
    </recommendedName>
</protein>
<dbReference type="PANTHER" id="PTHR22907">
    <property type="entry name" value="GH04558P"/>
    <property type="match status" value="1"/>
</dbReference>
<dbReference type="GO" id="GO:0042302">
    <property type="term" value="F:structural constituent of cuticle"/>
    <property type="evidence" value="ECO:0007669"/>
    <property type="project" value="UniProtKB-KW"/>
</dbReference>
<evidence type="ECO:0000256" key="10">
    <source>
        <dbReference type="SAM" id="SignalP"/>
    </source>
</evidence>
<reference evidence="12" key="2">
    <citation type="submission" date="2015-02" db="UniProtKB">
        <authorList>
            <consortium name="EnsemblMetazoa"/>
        </authorList>
    </citation>
    <scope>IDENTIFICATION</scope>
</reference>
<keyword evidence="2" id="KW-0193">Cuticle</keyword>
<dbReference type="EMBL" id="JH431624">
    <property type="status" value="NOT_ANNOTATED_CDS"/>
    <property type="molecule type" value="Genomic_DNA"/>
</dbReference>
<keyword evidence="6 9" id="KW-1133">Transmembrane helix</keyword>
<name>T1IWN1_STRMM</name>
<comment type="subcellular location">
    <subcellularLocation>
        <location evidence="1">Cell membrane</location>
        <topology evidence="1">Single-pass type I membrane protein</topology>
    </subcellularLocation>
</comment>
<evidence type="ECO:0000256" key="6">
    <source>
        <dbReference type="ARBA" id="ARBA00022989"/>
    </source>
</evidence>
<evidence type="ECO:0000256" key="4">
    <source>
        <dbReference type="ARBA" id="ARBA00022692"/>
    </source>
</evidence>
<keyword evidence="13" id="KW-1185">Reference proteome</keyword>
<dbReference type="Proteomes" id="UP000014500">
    <property type="component" value="Unassembled WGS sequence"/>
</dbReference>
<dbReference type="Pfam" id="PF25057">
    <property type="entry name" value="CUT_N"/>
    <property type="match status" value="1"/>
</dbReference>
<dbReference type="SMART" id="SM00241">
    <property type="entry name" value="ZP"/>
    <property type="match status" value="1"/>
</dbReference>
<dbReference type="InterPro" id="IPR001507">
    <property type="entry name" value="ZP_dom"/>
</dbReference>
<dbReference type="eggNOG" id="ENOG502QTUR">
    <property type="taxonomic scope" value="Eukaryota"/>
</dbReference>
<dbReference type="Gene3D" id="2.60.40.3210">
    <property type="entry name" value="Zona pellucida, ZP-N domain"/>
    <property type="match status" value="1"/>
</dbReference>
<dbReference type="PROSITE" id="PS51034">
    <property type="entry name" value="ZP_2"/>
    <property type="match status" value="1"/>
</dbReference>